<dbReference type="AlphaFoldDB" id="A0A0V0TC96"/>
<evidence type="ECO:0000313" key="3">
    <source>
        <dbReference type="Proteomes" id="UP000055048"/>
    </source>
</evidence>
<evidence type="ECO:0000313" key="2">
    <source>
        <dbReference type="EMBL" id="KRX36544.1"/>
    </source>
</evidence>
<feature type="region of interest" description="Disordered" evidence="1">
    <location>
        <begin position="1"/>
        <end position="21"/>
    </location>
</feature>
<dbReference type="Proteomes" id="UP000055048">
    <property type="component" value="Unassembled WGS sequence"/>
</dbReference>
<accession>A0A0V0TC96</accession>
<organism evidence="2 3">
    <name type="scientific">Trichinella murrelli</name>
    <dbReference type="NCBI Taxonomy" id="144512"/>
    <lineage>
        <taxon>Eukaryota</taxon>
        <taxon>Metazoa</taxon>
        <taxon>Ecdysozoa</taxon>
        <taxon>Nematoda</taxon>
        <taxon>Enoplea</taxon>
        <taxon>Dorylaimia</taxon>
        <taxon>Trichinellida</taxon>
        <taxon>Trichinellidae</taxon>
        <taxon>Trichinella</taxon>
    </lineage>
</organism>
<comment type="caution">
    <text evidence="2">The sequence shown here is derived from an EMBL/GenBank/DDBJ whole genome shotgun (WGS) entry which is preliminary data.</text>
</comment>
<gene>
    <name evidence="2" type="ORF">T05_5923</name>
</gene>
<evidence type="ECO:0000256" key="1">
    <source>
        <dbReference type="SAM" id="MobiDB-lite"/>
    </source>
</evidence>
<dbReference type="EMBL" id="JYDJ01000357">
    <property type="protein sequence ID" value="KRX36544.1"/>
    <property type="molecule type" value="Genomic_DNA"/>
</dbReference>
<keyword evidence="3" id="KW-1185">Reference proteome</keyword>
<name>A0A0V0TC96_9BILA</name>
<protein>
    <submittedName>
        <fullName evidence="2">Uncharacterized protein</fullName>
    </submittedName>
</protein>
<proteinExistence type="predicted"/>
<reference evidence="2 3" key="1">
    <citation type="submission" date="2015-01" db="EMBL/GenBank/DDBJ databases">
        <title>Evolution of Trichinella species and genotypes.</title>
        <authorList>
            <person name="Korhonen P.K."/>
            <person name="Edoardo P."/>
            <person name="Giuseppe L.R."/>
            <person name="Gasser R.B."/>
        </authorList>
    </citation>
    <scope>NUCLEOTIDE SEQUENCE [LARGE SCALE GENOMIC DNA]</scope>
    <source>
        <strain evidence="2">ISS417</strain>
    </source>
</reference>
<sequence length="49" mass="5446">MSIQTVHAKETGKPVAQSQATHGICKSTLASRQVELARRTKGCEWFSTW</sequence>